<dbReference type="Proteomes" id="UP000064967">
    <property type="component" value="Chromosome"/>
</dbReference>
<keyword evidence="3" id="KW-1185">Reference proteome</keyword>
<feature type="compositionally biased region" description="Polar residues" evidence="1">
    <location>
        <begin position="9"/>
        <end position="20"/>
    </location>
</feature>
<sequence>MIAPFKGGTTRQQATRTSRVASPLPPEREGTGRAGRGNE</sequence>
<evidence type="ECO:0000313" key="2">
    <source>
        <dbReference type="EMBL" id="AKV00092.1"/>
    </source>
</evidence>
<dbReference type="EMBL" id="CP012333">
    <property type="protein sequence ID" value="AKV00092.1"/>
    <property type="molecule type" value="Genomic_DNA"/>
</dbReference>
<evidence type="ECO:0000313" key="3">
    <source>
        <dbReference type="Proteomes" id="UP000064967"/>
    </source>
</evidence>
<evidence type="ECO:0000256" key="1">
    <source>
        <dbReference type="SAM" id="MobiDB-lite"/>
    </source>
</evidence>
<feature type="compositionally biased region" description="Basic and acidic residues" evidence="1">
    <location>
        <begin position="26"/>
        <end position="39"/>
    </location>
</feature>
<protein>
    <submittedName>
        <fullName evidence="2">Uncharacterized protein</fullName>
    </submittedName>
</protein>
<reference evidence="2 3" key="1">
    <citation type="submission" date="2015-08" db="EMBL/GenBank/DDBJ databases">
        <authorList>
            <person name="Babu N.S."/>
            <person name="Beckwith C.J."/>
            <person name="Beseler K.G."/>
            <person name="Brison A."/>
            <person name="Carone J.V."/>
            <person name="Caskin T.P."/>
            <person name="Diamond M."/>
            <person name="Durham M.E."/>
            <person name="Foxe J.M."/>
            <person name="Go M."/>
            <person name="Henderson B.A."/>
            <person name="Jones I.B."/>
            <person name="McGettigan J.A."/>
            <person name="Micheletti S.J."/>
            <person name="Nasrallah M.E."/>
            <person name="Ortiz D."/>
            <person name="Piller C.R."/>
            <person name="Privatt S.R."/>
            <person name="Schneider S.L."/>
            <person name="Sharp S."/>
            <person name="Smith T.C."/>
            <person name="Stanton J.D."/>
            <person name="Ullery H.E."/>
            <person name="Wilson R.J."/>
            <person name="Serrano M.G."/>
            <person name="Buck G."/>
            <person name="Lee V."/>
            <person name="Wang Y."/>
            <person name="Carvalho R."/>
            <person name="Voegtly L."/>
            <person name="Shi R."/>
            <person name="Duckworth R."/>
            <person name="Johnson A."/>
            <person name="Loviza R."/>
            <person name="Walstead R."/>
            <person name="Shah Z."/>
            <person name="Kiflezghi M."/>
            <person name="Wade K."/>
            <person name="Ball S.L."/>
            <person name="Bradley K.W."/>
            <person name="Asai D.J."/>
            <person name="Bowman C.A."/>
            <person name="Russell D.A."/>
            <person name="Pope W.H."/>
            <person name="Jacobs-Sera D."/>
            <person name="Hendrix R.W."/>
            <person name="Hatfull G.F."/>
        </authorList>
    </citation>
    <scope>NUCLEOTIDE SEQUENCE [LARGE SCALE GENOMIC DNA]</scope>
    <source>
        <strain evidence="2 3">DSM 27648</strain>
    </source>
</reference>
<accession>A0A0K1Q381</accession>
<organism evidence="2 3">
    <name type="scientific">Labilithrix luteola</name>
    <dbReference type="NCBI Taxonomy" id="1391654"/>
    <lineage>
        <taxon>Bacteria</taxon>
        <taxon>Pseudomonadati</taxon>
        <taxon>Myxococcota</taxon>
        <taxon>Polyangia</taxon>
        <taxon>Polyangiales</taxon>
        <taxon>Labilitrichaceae</taxon>
        <taxon>Labilithrix</taxon>
    </lineage>
</organism>
<proteinExistence type="predicted"/>
<dbReference type="KEGG" id="llu:AKJ09_06755"/>
<dbReference type="AlphaFoldDB" id="A0A0K1Q381"/>
<feature type="region of interest" description="Disordered" evidence="1">
    <location>
        <begin position="1"/>
        <end position="39"/>
    </location>
</feature>
<gene>
    <name evidence="2" type="ORF">AKJ09_06755</name>
</gene>
<name>A0A0K1Q381_9BACT</name>